<keyword evidence="1" id="KW-1133">Transmembrane helix</keyword>
<proteinExistence type="predicted"/>
<dbReference type="WBParaSite" id="ACRNAN_scaffold3960.g17252.t1">
    <property type="protein sequence ID" value="ACRNAN_scaffold3960.g17252.t1"/>
    <property type="gene ID" value="ACRNAN_scaffold3960.g17252"/>
</dbReference>
<protein>
    <submittedName>
        <fullName evidence="3">Uncharacterized protein</fullName>
    </submittedName>
</protein>
<evidence type="ECO:0000313" key="3">
    <source>
        <dbReference type="WBParaSite" id="ACRNAN_scaffold3960.g17252.t1"/>
    </source>
</evidence>
<dbReference type="Proteomes" id="UP000887540">
    <property type="component" value="Unplaced"/>
</dbReference>
<feature type="transmembrane region" description="Helical" evidence="1">
    <location>
        <begin position="48"/>
        <end position="65"/>
    </location>
</feature>
<evidence type="ECO:0000256" key="1">
    <source>
        <dbReference type="SAM" id="Phobius"/>
    </source>
</evidence>
<organism evidence="2 3">
    <name type="scientific">Acrobeloides nanus</name>
    <dbReference type="NCBI Taxonomy" id="290746"/>
    <lineage>
        <taxon>Eukaryota</taxon>
        <taxon>Metazoa</taxon>
        <taxon>Ecdysozoa</taxon>
        <taxon>Nematoda</taxon>
        <taxon>Chromadorea</taxon>
        <taxon>Rhabditida</taxon>
        <taxon>Tylenchina</taxon>
        <taxon>Cephalobomorpha</taxon>
        <taxon>Cephaloboidea</taxon>
        <taxon>Cephalobidae</taxon>
        <taxon>Acrobeloides</taxon>
    </lineage>
</organism>
<accession>A0A914DU75</accession>
<keyword evidence="1" id="KW-0812">Transmembrane</keyword>
<name>A0A914DU75_9BILA</name>
<feature type="transmembrane region" description="Helical" evidence="1">
    <location>
        <begin position="12"/>
        <end position="36"/>
    </location>
</feature>
<evidence type="ECO:0000313" key="2">
    <source>
        <dbReference type="Proteomes" id="UP000887540"/>
    </source>
</evidence>
<reference evidence="3" key="1">
    <citation type="submission" date="2022-11" db="UniProtKB">
        <authorList>
            <consortium name="WormBaseParasite"/>
        </authorList>
    </citation>
    <scope>IDENTIFICATION</scope>
</reference>
<keyword evidence="2" id="KW-1185">Reference proteome</keyword>
<keyword evidence="1" id="KW-0472">Membrane</keyword>
<sequence length="107" mass="12357">MMVFSWTSENMILYQAIGMILVGICMFVVIGCYVFFKLGQRVAPRNGIIFSLVIFFLFYLLTYPWPFSGTNIPYKHPRGVDPVAKEWVSYSFKVRSLSFIPLDAKLL</sequence>
<dbReference type="AlphaFoldDB" id="A0A914DU75"/>